<dbReference type="Proteomes" id="UP000789738">
    <property type="component" value="Unassembled WGS sequence"/>
</dbReference>
<accession>A0AA86JJ12</accession>
<protein>
    <submittedName>
        <fullName evidence="1">Uncharacterized protein</fullName>
    </submittedName>
</protein>
<name>A0AA86JJ12_9CLOT</name>
<proteinExistence type="predicted"/>
<gene>
    <name evidence="1" type="ORF">CNEO_41829</name>
</gene>
<dbReference type="RefSeq" id="WP_210886356.1">
    <property type="nucleotide sequence ID" value="NZ_CAKJVE010000004.1"/>
</dbReference>
<evidence type="ECO:0000313" key="2">
    <source>
        <dbReference type="Proteomes" id="UP000789738"/>
    </source>
</evidence>
<dbReference type="EMBL" id="CAKJVE010000004">
    <property type="protein sequence ID" value="CAG9705387.1"/>
    <property type="molecule type" value="Genomic_DNA"/>
</dbReference>
<comment type="caution">
    <text evidence="1">The sequence shown here is derived from an EMBL/GenBank/DDBJ whole genome shotgun (WGS) entry which is preliminary data.</text>
</comment>
<dbReference type="AlphaFoldDB" id="A0AA86JJ12"/>
<sequence>MDRPKDLPNRLECAYCRRSRSHGGECPEKSLNRNEEGCLYFDIDKRGCIRSATLNIPFPLYKDIPPLNAWDDSWTIYDIETEIKIREILGLKWNVREGKLIVTAYCDYYVNDLSEKYKECQQKPKLKLIK</sequence>
<evidence type="ECO:0000313" key="1">
    <source>
        <dbReference type="EMBL" id="CAG9705387.1"/>
    </source>
</evidence>
<reference evidence="1" key="1">
    <citation type="submission" date="2021-10" db="EMBL/GenBank/DDBJ databases">
        <authorList>
            <person name="Mesa V."/>
        </authorList>
    </citation>
    <scope>NUCLEOTIDE SEQUENCE</scope>
    <source>
        <strain evidence="1">CC3_PB</strain>
    </source>
</reference>
<organism evidence="1 2">
    <name type="scientific">Clostridium neonatale</name>
    <dbReference type="NCBI Taxonomy" id="137838"/>
    <lineage>
        <taxon>Bacteria</taxon>
        <taxon>Bacillati</taxon>
        <taxon>Bacillota</taxon>
        <taxon>Clostridia</taxon>
        <taxon>Eubacteriales</taxon>
        <taxon>Clostridiaceae</taxon>
        <taxon>Clostridium</taxon>
    </lineage>
</organism>